<evidence type="ECO:0000256" key="8">
    <source>
        <dbReference type="ARBA" id="ARBA00023299"/>
    </source>
</evidence>
<evidence type="ECO:0000256" key="9">
    <source>
        <dbReference type="ARBA" id="ARBA00049007"/>
    </source>
</evidence>
<dbReference type="CDD" id="cd00611">
    <property type="entry name" value="PSAT_like"/>
    <property type="match status" value="1"/>
</dbReference>
<protein>
    <recommendedName>
        <fullName evidence="11">Phosphoserine aminotransferase</fullName>
        <ecNumber evidence="11">2.6.1.52</ecNumber>
    </recommendedName>
</protein>
<evidence type="ECO:0000256" key="1">
    <source>
        <dbReference type="ARBA" id="ARBA00001933"/>
    </source>
</evidence>
<dbReference type="InterPro" id="IPR015422">
    <property type="entry name" value="PyrdxlP-dep_Trfase_small"/>
</dbReference>
<keyword evidence="6 11" id="KW-0808">Transferase</keyword>
<dbReference type="InterPro" id="IPR000192">
    <property type="entry name" value="Aminotrans_V_dom"/>
</dbReference>
<dbReference type="PANTHER" id="PTHR43247:SF1">
    <property type="entry name" value="PHOSPHOSERINE AMINOTRANSFERASE"/>
    <property type="match status" value="1"/>
</dbReference>
<dbReference type="EC" id="2.6.1.52" evidence="11"/>
<keyword evidence="7" id="KW-0663">Pyridoxal phosphate</keyword>
<evidence type="ECO:0000256" key="3">
    <source>
        <dbReference type="ARBA" id="ARBA00006904"/>
    </source>
</evidence>
<dbReference type="HAMAP" id="MF_00160">
    <property type="entry name" value="SerC_aminotrans_5"/>
    <property type="match status" value="1"/>
</dbReference>
<evidence type="ECO:0000259" key="12">
    <source>
        <dbReference type="Pfam" id="PF00266"/>
    </source>
</evidence>
<evidence type="ECO:0000256" key="7">
    <source>
        <dbReference type="ARBA" id="ARBA00022898"/>
    </source>
</evidence>
<dbReference type="NCBIfam" id="TIGR01364">
    <property type="entry name" value="serC_1"/>
    <property type="match status" value="1"/>
</dbReference>
<evidence type="ECO:0000256" key="11">
    <source>
        <dbReference type="RuleBase" id="RU004505"/>
    </source>
</evidence>
<dbReference type="NCBIfam" id="NF003764">
    <property type="entry name" value="PRK05355.1"/>
    <property type="match status" value="1"/>
</dbReference>
<evidence type="ECO:0000256" key="5">
    <source>
        <dbReference type="ARBA" id="ARBA00022605"/>
    </source>
</evidence>
<evidence type="ECO:0000256" key="4">
    <source>
        <dbReference type="ARBA" id="ARBA00022576"/>
    </source>
</evidence>
<dbReference type="Gene3D" id="3.90.1150.10">
    <property type="entry name" value="Aspartate Aminotransferase, domain 1"/>
    <property type="match status" value="1"/>
</dbReference>
<dbReference type="PIRSF" id="PIRSF000525">
    <property type="entry name" value="SerC"/>
    <property type="match status" value="1"/>
</dbReference>
<dbReference type="PANTHER" id="PTHR43247">
    <property type="entry name" value="PHOSPHOSERINE AMINOTRANSFERASE"/>
    <property type="match status" value="1"/>
</dbReference>
<keyword evidence="5 11" id="KW-0028">Amino-acid biosynthesis</keyword>
<evidence type="ECO:0000256" key="6">
    <source>
        <dbReference type="ARBA" id="ARBA00022679"/>
    </source>
</evidence>
<organism evidence="13 14">
    <name type="scientific">Nesidiocoris tenuis</name>
    <dbReference type="NCBI Taxonomy" id="355587"/>
    <lineage>
        <taxon>Eukaryota</taxon>
        <taxon>Metazoa</taxon>
        <taxon>Ecdysozoa</taxon>
        <taxon>Arthropoda</taxon>
        <taxon>Hexapoda</taxon>
        <taxon>Insecta</taxon>
        <taxon>Pterygota</taxon>
        <taxon>Neoptera</taxon>
        <taxon>Paraneoptera</taxon>
        <taxon>Hemiptera</taxon>
        <taxon>Heteroptera</taxon>
        <taxon>Panheteroptera</taxon>
        <taxon>Cimicomorpha</taxon>
        <taxon>Miridae</taxon>
        <taxon>Dicyphina</taxon>
        <taxon>Nesidiocoris</taxon>
    </lineage>
</organism>
<comment type="pathway">
    <text evidence="2 11">Amino-acid biosynthesis; L-serine biosynthesis; L-serine from 3-phospho-D-glycerate: step 2/3.</text>
</comment>
<keyword evidence="4 11" id="KW-0032">Aminotransferase</keyword>
<dbReference type="Proteomes" id="UP001307889">
    <property type="component" value="Chromosome 6"/>
</dbReference>
<evidence type="ECO:0000313" key="14">
    <source>
        <dbReference type="Proteomes" id="UP001307889"/>
    </source>
</evidence>
<dbReference type="Gene3D" id="3.40.640.10">
    <property type="entry name" value="Type I PLP-dependent aspartate aminotransferase-like (Major domain)"/>
    <property type="match status" value="1"/>
</dbReference>
<feature type="domain" description="Aminotransferase class V" evidence="12">
    <location>
        <begin position="73"/>
        <end position="412"/>
    </location>
</feature>
<dbReference type="InterPro" id="IPR015421">
    <property type="entry name" value="PyrdxlP-dep_Trfase_major"/>
</dbReference>
<keyword evidence="14" id="KW-1185">Reference proteome</keyword>
<proteinExistence type="inferred from homology"/>
<accession>A0ABN7AUR7</accession>
<dbReference type="InterPro" id="IPR015424">
    <property type="entry name" value="PyrdxlP-dep_Trfase"/>
</dbReference>
<gene>
    <name evidence="13" type="ORF">NTJ_08078</name>
</gene>
<comment type="cofactor">
    <cofactor evidence="1 10">
        <name>pyridoxal 5'-phosphate</name>
        <dbReference type="ChEBI" id="CHEBI:597326"/>
    </cofactor>
</comment>
<dbReference type="Pfam" id="PF00266">
    <property type="entry name" value="Aminotran_5"/>
    <property type="match status" value="1"/>
</dbReference>
<dbReference type="EMBL" id="AP028914">
    <property type="protein sequence ID" value="BES95269.1"/>
    <property type="molecule type" value="Genomic_DNA"/>
</dbReference>
<evidence type="ECO:0000256" key="2">
    <source>
        <dbReference type="ARBA" id="ARBA00005099"/>
    </source>
</evidence>
<dbReference type="PROSITE" id="PS00595">
    <property type="entry name" value="AA_TRANSFER_CLASS_5"/>
    <property type="match status" value="1"/>
</dbReference>
<comment type="catalytic activity">
    <reaction evidence="9 11">
        <text>O-phospho-L-serine + 2-oxoglutarate = 3-phosphooxypyruvate + L-glutamate</text>
        <dbReference type="Rhea" id="RHEA:14329"/>
        <dbReference type="ChEBI" id="CHEBI:16810"/>
        <dbReference type="ChEBI" id="CHEBI:18110"/>
        <dbReference type="ChEBI" id="CHEBI:29985"/>
        <dbReference type="ChEBI" id="CHEBI:57524"/>
        <dbReference type="EC" id="2.6.1.52"/>
    </reaction>
</comment>
<reference evidence="13 14" key="1">
    <citation type="submission" date="2023-09" db="EMBL/GenBank/DDBJ databases">
        <title>Nesidiocoris tenuis whole genome shotgun sequence.</title>
        <authorList>
            <person name="Shibata T."/>
            <person name="Shimoda M."/>
            <person name="Kobayashi T."/>
            <person name="Uehara T."/>
        </authorList>
    </citation>
    <scope>NUCLEOTIDE SEQUENCE [LARGE SCALE GENOMIC DNA]</scope>
    <source>
        <strain evidence="13 14">Japan</strain>
    </source>
</reference>
<keyword evidence="8 11" id="KW-0718">Serine biosynthesis</keyword>
<comment type="similarity">
    <text evidence="3">Belongs to the class-V pyridoxal-phosphate-dependent aminotransferase family. SerC subfamily.</text>
</comment>
<dbReference type="InterPro" id="IPR022278">
    <property type="entry name" value="Pser_aminoTfrase"/>
</dbReference>
<sequence>MKDFIPLEHVWHRLLAVRSNSRLPTAKIYQTVPWNESGIILTSTSDEPGDRLSKNRRLTVRNPPVTGKMPTINFGAGPAKMPEDVMRQAQREFVFYGNTGLSVIEMSHRSSHYENINQSSQDTLRRILKVPDNYKILFLQGGGTGMFAAVAMNLMGRTGTADYLVTGSWSAKAAKEAAKYGKVNLVVPKANKYTEIPPPETWNLDSNASYLYYCANETVHGVEFQYVPESNGVPLVADMSSNFLSRPFDVSKFGVIFAGAQKNVGPSGVTLVIVREDLLGNALPICPLVFDFTVMAQDNSLHNTPPTFGVYFTGLVFKWIEEKGGVEKMAEWAKAKSSLVYDTIDQSNGFYSCPVNPECRSRMNIPFRIKTEELEQLFLKEAQSKGMIQLKGHRIVGGIRASLYNAVTLDETNTLVQFMKEFMKSHQ</sequence>
<dbReference type="GO" id="GO:0008483">
    <property type="term" value="F:transaminase activity"/>
    <property type="evidence" value="ECO:0007669"/>
    <property type="project" value="UniProtKB-KW"/>
</dbReference>
<evidence type="ECO:0000256" key="10">
    <source>
        <dbReference type="RuleBase" id="RU004504"/>
    </source>
</evidence>
<name>A0ABN7AUR7_9HEMI</name>
<dbReference type="SUPFAM" id="SSF53383">
    <property type="entry name" value="PLP-dependent transferases"/>
    <property type="match status" value="1"/>
</dbReference>
<dbReference type="InterPro" id="IPR020578">
    <property type="entry name" value="Aminotrans_V_PyrdxlP_BS"/>
</dbReference>
<evidence type="ECO:0000313" key="13">
    <source>
        <dbReference type="EMBL" id="BES95269.1"/>
    </source>
</evidence>